<gene>
    <name evidence="1" type="ORF">ASU33_19540</name>
</gene>
<name>A0A9X0L5W0_SOLP1</name>
<comment type="caution">
    <text evidence="1">The sequence shown here is derived from an EMBL/GenBank/DDBJ whole genome shotgun (WGS) entry which is preliminary data.</text>
</comment>
<keyword evidence="2" id="KW-1185">Reference proteome</keyword>
<sequence length="107" mass="11878">MKPKTFTTKQGIRCGSDADLRALLAYAHAKGVPVAIATEEALERPEPLAATMLVWEHDDYPIGRYAGDMSLHAQPGRPEGGLELTPEQFRSCCDHYAEAQKSRQRPR</sequence>
<dbReference type="RefSeq" id="WP_059068417.1">
    <property type="nucleotide sequence ID" value="NZ_LNAL01000005.1"/>
</dbReference>
<accession>A0A9X0L5W0</accession>
<organism evidence="1 2">
    <name type="scientific">Solirubrum puertoriconensis</name>
    <dbReference type="NCBI Taxonomy" id="1751427"/>
    <lineage>
        <taxon>Bacteria</taxon>
        <taxon>Pseudomonadati</taxon>
        <taxon>Bacteroidota</taxon>
        <taxon>Cytophagia</taxon>
        <taxon>Cytophagales</taxon>
    </lineage>
</organism>
<proteinExistence type="predicted"/>
<reference evidence="1 2" key="1">
    <citation type="submission" date="2015-11" db="EMBL/GenBank/DDBJ databases">
        <title>Solirubrum puertoriconensis gen. nov. an environmental bacteria isolated in Puerto Rico.</title>
        <authorList>
            <person name="Cuebas-Irizarry M.F."/>
            <person name="Montalvo-Rodriguez R."/>
        </authorList>
    </citation>
    <scope>NUCLEOTIDE SEQUENCE [LARGE SCALE GENOMIC DNA]</scope>
    <source>
        <strain evidence="1 2">MC1A</strain>
    </source>
</reference>
<dbReference type="Proteomes" id="UP000054223">
    <property type="component" value="Unassembled WGS sequence"/>
</dbReference>
<protein>
    <submittedName>
        <fullName evidence="1">Uncharacterized protein</fullName>
    </submittedName>
</protein>
<dbReference type="OrthoDB" id="987021at2"/>
<evidence type="ECO:0000313" key="1">
    <source>
        <dbReference type="EMBL" id="KUG09019.1"/>
    </source>
</evidence>
<dbReference type="EMBL" id="LNAL01000005">
    <property type="protein sequence ID" value="KUG09019.1"/>
    <property type="molecule type" value="Genomic_DNA"/>
</dbReference>
<evidence type="ECO:0000313" key="2">
    <source>
        <dbReference type="Proteomes" id="UP000054223"/>
    </source>
</evidence>
<dbReference type="AlphaFoldDB" id="A0A9X0L5W0"/>